<evidence type="ECO:0000256" key="3">
    <source>
        <dbReference type="ARBA" id="ARBA00022679"/>
    </source>
</evidence>
<keyword evidence="4" id="KW-0547">Nucleotide-binding</keyword>
<dbReference type="InParanoid" id="G8ZN13"/>
<organism evidence="10 11">
    <name type="scientific">Torulaspora delbrueckii</name>
    <name type="common">Yeast</name>
    <name type="synonym">Candida colliculosa</name>
    <dbReference type="NCBI Taxonomy" id="4950"/>
    <lineage>
        <taxon>Eukaryota</taxon>
        <taxon>Fungi</taxon>
        <taxon>Dikarya</taxon>
        <taxon>Ascomycota</taxon>
        <taxon>Saccharomycotina</taxon>
        <taxon>Saccharomycetes</taxon>
        <taxon>Saccharomycetales</taxon>
        <taxon>Saccharomycetaceae</taxon>
        <taxon>Torulaspora</taxon>
    </lineage>
</organism>
<dbReference type="InterPro" id="IPR011009">
    <property type="entry name" value="Kinase-like_dom_sf"/>
</dbReference>
<dbReference type="AlphaFoldDB" id="G8ZN13"/>
<dbReference type="GO" id="GO:0004674">
    <property type="term" value="F:protein serine/threonine kinase activity"/>
    <property type="evidence" value="ECO:0007669"/>
    <property type="project" value="UniProtKB-KW"/>
</dbReference>
<reference evidence="10 11" key="1">
    <citation type="journal article" date="2011" name="Proc. Natl. Acad. Sci. U.S.A.">
        <title>Evolutionary erosion of yeast sex chromosomes by mating-type switching accidents.</title>
        <authorList>
            <person name="Gordon J.L."/>
            <person name="Armisen D."/>
            <person name="Proux-Wera E."/>
            <person name="Oheigeartaigh S.S."/>
            <person name="Byrne K.P."/>
            <person name="Wolfe K.H."/>
        </authorList>
    </citation>
    <scope>NUCLEOTIDE SEQUENCE [LARGE SCALE GENOMIC DNA]</scope>
    <source>
        <strain evidence="11">ATCC 10662 / CBS 1146 / NBRC 0425 / NCYC 2629 / NRRL Y-866</strain>
    </source>
</reference>
<proteinExistence type="predicted"/>
<dbReference type="EMBL" id="HE616742">
    <property type="protein sequence ID" value="CCE90007.1"/>
    <property type="molecule type" value="Genomic_DNA"/>
</dbReference>
<dbReference type="eggNOG" id="KOG2345">
    <property type="taxonomic scope" value="Eukaryota"/>
</dbReference>
<dbReference type="GO" id="GO:0032889">
    <property type="term" value="P:regulation of vacuole fusion, non-autophagic"/>
    <property type="evidence" value="ECO:0007669"/>
    <property type="project" value="EnsemblFungi"/>
</dbReference>
<dbReference type="STRING" id="1076872.G8ZN13"/>
<keyword evidence="3" id="KW-0808">Transferase</keyword>
<keyword evidence="11" id="KW-1185">Reference proteome</keyword>
<evidence type="ECO:0000256" key="7">
    <source>
        <dbReference type="ARBA" id="ARBA00047899"/>
    </source>
</evidence>
<dbReference type="Pfam" id="PF00069">
    <property type="entry name" value="Pkinase"/>
    <property type="match status" value="1"/>
</dbReference>
<name>G8ZN13_TORDE</name>
<feature type="domain" description="Protein kinase" evidence="9">
    <location>
        <begin position="33"/>
        <end position="369"/>
    </location>
</feature>
<evidence type="ECO:0000256" key="1">
    <source>
        <dbReference type="ARBA" id="ARBA00012513"/>
    </source>
</evidence>
<dbReference type="GeneID" id="11503065"/>
<dbReference type="InterPro" id="IPR020635">
    <property type="entry name" value="Tyr_kinase_cat_dom"/>
</dbReference>
<dbReference type="FunCoup" id="G8ZN13">
    <property type="interactions" value="871"/>
</dbReference>
<dbReference type="GO" id="GO:0006624">
    <property type="term" value="P:vacuolar protein processing"/>
    <property type="evidence" value="ECO:0007669"/>
    <property type="project" value="EnsemblFungi"/>
</dbReference>
<dbReference type="PROSITE" id="PS00109">
    <property type="entry name" value="PROTEIN_KINASE_TYR"/>
    <property type="match status" value="1"/>
</dbReference>
<dbReference type="KEGG" id="tdl:TDEL_0A06750"/>
<comment type="catalytic activity">
    <reaction evidence="7">
        <text>L-threonyl-[protein] + ATP = O-phospho-L-threonyl-[protein] + ADP + H(+)</text>
        <dbReference type="Rhea" id="RHEA:46608"/>
        <dbReference type="Rhea" id="RHEA-COMP:11060"/>
        <dbReference type="Rhea" id="RHEA-COMP:11605"/>
        <dbReference type="ChEBI" id="CHEBI:15378"/>
        <dbReference type="ChEBI" id="CHEBI:30013"/>
        <dbReference type="ChEBI" id="CHEBI:30616"/>
        <dbReference type="ChEBI" id="CHEBI:61977"/>
        <dbReference type="ChEBI" id="CHEBI:456216"/>
        <dbReference type="EC" id="2.7.11.1"/>
    </reaction>
</comment>
<dbReference type="EC" id="2.7.11.1" evidence="1"/>
<dbReference type="Proteomes" id="UP000005627">
    <property type="component" value="Chromosome 1"/>
</dbReference>
<keyword evidence="5" id="KW-0418">Kinase</keyword>
<dbReference type="GO" id="GO:0005524">
    <property type="term" value="F:ATP binding"/>
    <property type="evidence" value="ECO:0007669"/>
    <property type="project" value="UniProtKB-KW"/>
</dbReference>
<sequence>METLREIVKTFCSLCCCCCRISDSYVSINGRRYTIRRLLGEGTLSFVYLVQRLGSKTATGSISLGNAPELYALKRIRCPFGNIESISAAMKEVDNYKRFQSPYIITLVDSQVVQEKDGSKTLCILLPYFPLGSLQDMVNRNLLKGTFVSEAECIRIMIGIARGLRCLHDPSARETSDAETMRDTVSLSYSDEAAFLLDDTPLELDVLSSHNTVNTRSYVHRDIRLANILFSSEGLPVVSDLGSCCKADITVSTKHQLNELQDWVTANCSFPYTAPELLNVKLNSTIDCKADIWSVGCTCYAMLFGMSPFERELQVSGASLTYAIGCGKYTFPKQTRYSESLLAVIKSCLQVDPTARPDINELLDTLQDLQTS</sequence>
<dbReference type="PANTHER" id="PTHR45998">
    <property type="entry name" value="SERINE/THREONINE-PROTEIN KINASE 16"/>
    <property type="match status" value="1"/>
</dbReference>
<gene>
    <name evidence="10" type="primary">TDEL0A06750</name>
    <name evidence="10" type="ORF">TDEL_0A06750</name>
</gene>
<dbReference type="GO" id="GO:0005773">
    <property type="term" value="C:vacuole"/>
    <property type="evidence" value="ECO:0007669"/>
    <property type="project" value="GOC"/>
</dbReference>
<dbReference type="InterPro" id="IPR008266">
    <property type="entry name" value="Tyr_kinase_AS"/>
</dbReference>
<protein>
    <recommendedName>
        <fullName evidence="1">non-specific serine/threonine protein kinase</fullName>
        <ecNumber evidence="1">2.7.11.1</ecNumber>
    </recommendedName>
</protein>
<keyword evidence="6" id="KW-0067">ATP-binding</keyword>
<dbReference type="HOGENOM" id="CLU_000288_109_1_1"/>
<dbReference type="Gene3D" id="3.30.200.20">
    <property type="entry name" value="Phosphorylase Kinase, domain 1"/>
    <property type="match status" value="1"/>
</dbReference>
<evidence type="ECO:0000256" key="8">
    <source>
        <dbReference type="ARBA" id="ARBA00048679"/>
    </source>
</evidence>
<evidence type="ECO:0000256" key="6">
    <source>
        <dbReference type="ARBA" id="ARBA00022840"/>
    </source>
</evidence>
<accession>G8ZN13</accession>
<dbReference type="OrthoDB" id="248923at2759"/>
<dbReference type="InterPro" id="IPR052239">
    <property type="entry name" value="Ser/Thr-specific_kinases"/>
</dbReference>
<dbReference type="InterPro" id="IPR000719">
    <property type="entry name" value="Prot_kinase_dom"/>
</dbReference>
<dbReference type="PANTHER" id="PTHR45998:SF2">
    <property type="entry name" value="SERINE_THREONINE-PROTEIN KINASE 16"/>
    <property type="match status" value="1"/>
</dbReference>
<dbReference type="SMART" id="SM00219">
    <property type="entry name" value="TyrKc"/>
    <property type="match status" value="1"/>
</dbReference>
<dbReference type="RefSeq" id="XP_003679218.1">
    <property type="nucleotide sequence ID" value="XM_003679170.1"/>
</dbReference>
<comment type="catalytic activity">
    <reaction evidence="8">
        <text>L-seryl-[protein] + ATP = O-phospho-L-seryl-[protein] + ADP + H(+)</text>
        <dbReference type="Rhea" id="RHEA:17989"/>
        <dbReference type="Rhea" id="RHEA-COMP:9863"/>
        <dbReference type="Rhea" id="RHEA-COMP:11604"/>
        <dbReference type="ChEBI" id="CHEBI:15378"/>
        <dbReference type="ChEBI" id="CHEBI:29999"/>
        <dbReference type="ChEBI" id="CHEBI:30616"/>
        <dbReference type="ChEBI" id="CHEBI:83421"/>
        <dbReference type="ChEBI" id="CHEBI:456216"/>
        <dbReference type="EC" id="2.7.11.1"/>
    </reaction>
</comment>
<dbReference type="Gene3D" id="1.10.510.10">
    <property type="entry name" value="Transferase(Phosphotransferase) domain 1"/>
    <property type="match status" value="1"/>
</dbReference>
<dbReference type="PROSITE" id="PS50011">
    <property type="entry name" value="PROTEIN_KINASE_DOM"/>
    <property type="match status" value="1"/>
</dbReference>
<evidence type="ECO:0000256" key="5">
    <source>
        <dbReference type="ARBA" id="ARBA00022777"/>
    </source>
</evidence>
<evidence type="ECO:0000256" key="4">
    <source>
        <dbReference type="ARBA" id="ARBA00022741"/>
    </source>
</evidence>
<dbReference type="GO" id="GO:0004713">
    <property type="term" value="F:protein tyrosine kinase activity"/>
    <property type="evidence" value="ECO:0007669"/>
    <property type="project" value="InterPro"/>
</dbReference>
<evidence type="ECO:0000256" key="2">
    <source>
        <dbReference type="ARBA" id="ARBA00022527"/>
    </source>
</evidence>
<dbReference type="SUPFAM" id="SSF56112">
    <property type="entry name" value="Protein kinase-like (PK-like)"/>
    <property type="match status" value="1"/>
</dbReference>
<dbReference type="GO" id="GO:0005794">
    <property type="term" value="C:Golgi apparatus"/>
    <property type="evidence" value="ECO:0007669"/>
    <property type="project" value="TreeGrafter"/>
</dbReference>
<evidence type="ECO:0000313" key="11">
    <source>
        <dbReference type="Proteomes" id="UP000005627"/>
    </source>
</evidence>
<evidence type="ECO:0000313" key="10">
    <source>
        <dbReference type="EMBL" id="CCE90007.1"/>
    </source>
</evidence>
<evidence type="ECO:0000259" key="9">
    <source>
        <dbReference type="PROSITE" id="PS50011"/>
    </source>
</evidence>
<keyword evidence="2" id="KW-0723">Serine/threonine-protein kinase</keyword>